<comment type="cofactor">
    <cofactor evidence="10">
        <name>Mg(2+)</name>
        <dbReference type="ChEBI" id="CHEBI:18420"/>
    </cofactor>
    <text evidence="10">Binds 1 Mg(2+) ion per subunit.</text>
</comment>
<comment type="catalytic activity">
    <reaction evidence="9 10 11">
        <text>2-[(2R,5Z)-2-carboxy-4-methylthiazol-5(2H)-ylidene]ethyl phosphate + 4-amino-2-methyl-5-(diphosphooxymethyl)pyrimidine + 2 H(+) = thiamine phosphate + CO2 + diphosphate</text>
        <dbReference type="Rhea" id="RHEA:47844"/>
        <dbReference type="ChEBI" id="CHEBI:15378"/>
        <dbReference type="ChEBI" id="CHEBI:16526"/>
        <dbReference type="ChEBI" id="CHEBI:33019"/>
        <dbReference type="ChEBI" id="CHEBI:37575"/>
        <dbReference type="ChEBI" id="CHEBI:57841"/>
        <dbReference type="ChEBI" id="CHEBI:62899"/>
        <dbReference type="EC" id="2.5.1.3"/>
    </reaction>
</comment>
<dbReference type="UniPathway" id="UPA00060">
    <property type="reaction ID" value="UER00141"/>
</dbReference>
<evidence type="ECO:0000313" key="16">
    <source>
        <dbReference type="Proteomes" id="UP000006860"/>
    </source>
</evidence>
<sequence>MNRQEQRAAYRILDASANRCREGLRVLEEQVRFRDNDAEMTGQLKTLRHELTAALGQLRLEEHLDCRDTPGDVGTAISTDSERTRSDWAGVRRANMKRVQESLRTLEEYSKLVEPSASARFEAARYRSYEIEKQLERSENPRSIRLSKSRLYLLVQGDEPDQFFREVAAGGVNVFQIRDKQADDRELLERGRRLRTLTRETDTLFIFNDRVDLALLCEADGVHVGQEELPVAAVRYLAGNDLLVGVSTHSLQQAKTAVVDGADYIGVGPVFPSGTKDFAEFVGPDLVRQVEQEVKLPVFAIGGIDSQNLQQVCEAGGRRIAVTRAINAADQPGRAAADLRKNLENSGTLNSN</sequence>
<feature type="binding site" evidence="10">
    <location>
        <position position="228"/>
    </location>
    <ligand>
        <name>Mg(2+)</name>
        <dbReference type="ChEBI" id="CHEBI:18420"/>
    </ligand>
</feature>
<dbReference type="Proteomes" id="UP000006860">
    <property type="component" value="Chromosome"/>
</dbReference>
<feature type="binding site" evidence="10">
    <location>
        <position position="276"/>
    </location>
    <ligand>
        <name>4-amino-2-methyl-5-(diphosphooxymethyl)pyrimidine</name>
        <dbReference type="ChEBI" id="CHEBI:57841"/>
    </ligand>
</feature>
<comment type="similarity">
    <text evidence="10 11">Belongs to the thiamine-phosphate synthase family.</text>
</comment>
<organism evidence="15 16">
    <name type="scientific">Rubinisphaera brasiliensis (strain ATCC 49424 / DSM 5305 / JCM 21570 / IAM 15109 / NBRC 103401 / IFAM 1448)</name>
    <name type="common">Planctomyces brasiliensis</name>
    <dbReference type="NCBI Taxonomy" id="756272"/>
    <lineage>
        <taxon>Bacteria</taxon>
        <taxon>Pseudomonadati</taxon>
        <taxon>Planctomycetota</taxon>
        <taxon>Planctomycetia</taxon>
        <taxon>Planctomycetales</taxon>
        <taxon>Planctomycetaceae</taxon>
        <taxon>Rubinisphaera</taxon>
    </lineage>
</organism>
<feature type="binding site" evidence="10">
    <location>
        <begin position="273"/>
        <end position="275"/>
    </location>
    <ligand>
        <name>2-[(2R,5Z)-2-carboxy-4-methylthiazol-5(2H)-ylidene]ethyl phosphate</name>
        <dbReference type="ChEBI" id="CHEBI:62899"/>
    </ligand>
</feature>
<evidence type="ECO:0000256" key="1">
    <source>
        <dbReference type="ARBA" id="ARBA00003814"/>
    </source>
</evidence>
<feature type="binding site" evidence="10">
    <location>
        <position position="209"/>
    </location>
    <ligand>
        <name>Mg(2+)</name>
        <dbReference type="ChEBI" id="CHEBI:18420"/>
    </ligand>
</feature>
<dbReference type="NCBIfam" id="TIGR00693">
    <property type="entry name" value="thiE"/>
    <property type="match status" value="1"/>
</dbReference>
<evidence type="ECO:0000256" key="3">
    <source>
        <dbReference type="ARBA" id="ARBA00022679"/>
    </source>
</evidence>
<proteinExistence type="inferred from homology"/>
<evidence type="ECO:0000256" key="6">
    <source>
        <dbReference type="ARBA" id="ARBA00022977"/>
    </source>
</evidence>
<dbReference type="AlphaFoldDB" id="F0SGN3"/>
<comment type="catalytic activity">
    <reaction evidence="8 10 11">
        <text>2-(2-carboxy-4-methylthiazol-5-yl)ethyl phosphate + 4-amino-2-methyl-5-(diphosphooxymethyl)pyrimidine + 2 H(+) = thiamine phosphate + CO2 + diphosphate</text>
        <dbReference type="Rhea" id="RHEA:47848"/>
        <dbReference type="ChEBI" id="CHEBI:15378"/>
        <dbReference type="ChEBI" id="CHEBI:16526"/>
        <dbReference type="ChEBI" id="CHEBI:33019"/>
        <dbReference type="ChEBI" id="CHEBI:37575"/>
        <dbReference type="ChEBI" id="CHEBI:57841"/>
        <dbReference type="ChEBI" id="CHEBI:62890"/>
        <dbReference type="EC" id="2.5.1.3"/>
    </reaction>
</comment>
<evidence type="ECO:0000256" key="12">
    <source>
        <dbReference type="RuleBase" id="RU004253"/>
    </source>
</evidence>
<dbReference type="Pfam" id="PF17792">
    <property type="entry name" value="ThiD2"/>
    <property type="match status" value="1"/>
</dbReference>
<keyword evidence="4 10" id="KW-0479">Metal-binding</keyword>
<dbReference type="HAMAP" id="MF_00097">
    <property type="entry name" value="TMP_synthase"/>
    <property type="match status" value="1"/>
</dbReference>
<dbReference type="InterPro" id="IPR022998">
    <property type="entry name" value="ThiamineP_synth_TenI"/>
</dbReference>
<dbReference type="eggNOG" id="COG0352">
    <property type="taxonomic scope" value="Bacteria"/>
</dbReference>
<feature type="binding site" evidence="10">
    <location>
        <begin position="176"/>
        <end position="180"/>
    </location>
    <ligand>
        <name>4-amino-2-methyl-5-(diphosphooxymethyl)pyrimidine</name>
        <dbReference type="ChEBI" id="CHEBI:57841"/>
    </ligand>
</feature>
<evidence type="ECO:0000256" key="11">
    <source>
        <dbReference type="RuleBase" id="RU003826"/>
    </source>
</evidence>
<dbReference type="GO" id="GO:0009228">
    <property type="term" value="P:thiamine biosynthetic process"/>
    <property type="evidence" value="ECO:0007669"/>
    <property type="project" value="UniProtKB-KW"/>
</dbReference>
<name>F0SGN3_RUBBR</name>
<dbReference type="InterPro" id="IPR016229">
    <property type="entry name" value="TMP_synthase_cyanobac_bac"/>
</dbReference>
<dbReference type="SUPFAM" id="SSF51391">
    <property type="entry name" value="Thiamin phosphate synthase"/>
    <property type="match status" value="1"/>
</dbReference>
<comment type="catalytic activity">
    <reaction evidence="7 10 11">
        <text>4-methyl-5-(2-phosphooxyethyl)-thiazole + 4-amino-2-methyl-5-(diphosphooxymethyl)pyrimidine + H(+) = thiamine phosphate + diphosphate</text>
        <dbReference type="Rhea" id="RHEA:22328"/>
        <dbReference type="ChEBI" id="CHEBI:15378"/>
        <dbReference type="ChEBI" id="CHEBI:33019"/>
        <dbReference type="ChEBI" id="CHEBI:37575"/>
        <dbReference type="ChEBI" id="CHEBI:57841"/>
        <dbReference type="ChEBI" id="CHEBI:58296"/>
        <dbReference type="EC" id="2.5.1.3"/>
    </reaction>
</comment>
<evidence type="ECO:0000259" key="14">
    <source>
        <dbReference type="Pfam" id="PF17792"/>
    </source>
</evidence>
<dbReference type="PANTHER" id="PTHR20857">
    <property type="entry name" value="THIAMINE-PHOSPHATE PYROPHOSPHORYLASE"/>
    <property type="match status" value="1"/>
</dbReference>
<keyword evidence="5 10" id="KW-0460">Magnesium</keyword>
<dbReference type="RefSeq" id="WP_013630355.1">
    <property type="nucleotide sequence ID" value="NC_015174.1"/>
</dbReference>
<dbReference type="FunFam" id="3.20.20.70:FF:000096">
    <property type="entry name" value="Thiamine-phosphate synthase"/>
    <property type="match status" value="1"/>
</dbReference>
<dbReference type="GO" id="GO:0004789">
    <property type="term" value="F:thiamine-phosphate diphosphorylase activity"/>
    <property type="evidence" value="ECO:0007669"/>
    <property type="project" value="UniProtKB-UniRule"/>
</dbReference>
<dbReference type="KEGG" id="pbs:Plabr_4061"/>
<dbReference type="EMBL" id="CP002546">
    <property type="protein sequence ID" value="ADY61638.1"/>
    <property type="molecule type" value="Genomic_DNA"/>
</dbReference>
<dbReference type="OrthoDB" id="9812206at2"/>
<evidence type="ECO:0000313" key="15">
    <source>
        <dbReference type="EMBL" id="ADY61638.1"/>
    </source>
</evidence>
<comment type="caution">
    <text evidence="10">Lacks conserved residue(s) required for the propagation of feature annotation.</text>
</comment>
<evidence type="ECO:0000256" key="10">
    <source>
        <dbReference type="HAMAP-Rule" id="MF_00097"/>
    </source>
</evidence>
<keyword evidence="6 10" id="KW-0784">Thiamine biosynthesis</keyword>
<feature type="domain" description="Thiamine phosphate synthase/TenI" evidence="13">
    <location>
        <begin position="162"/>
        <end position="326"/>
    </location>
</feature>
<dbReference type="InterPro" id="IPR034291">
    <property type="entry name" value="TMP_synthase"/>
</dbReference>
<comment type="function">
    <text evidence="1 10">Condenses 4-methyl-5-(beta-hydroxyethyl)thiazole monophosphate (THZ-P) and 2-methyl-4-amino-5-hydroxymethyl pyrimidine pyrophosphate (HMP-PP) to form thiamine monophosphate (TMP).</text>
</comment>
<dbReference type="GO" id="GO:0009229">
    <property type="term" value="P:thiamine diphosphate biosynthetic process"/>
    <property type="evidence" value="ECO:0007669"/>
    <property type="project" value="UniProtKB-UniRule"/>
</dbReference>
<feature type="binding site" evidence="10">
    <location>
        <position position="247"/>
    </location>
    <ligand>
        <name>4-amino-2-methyl-5-(diphosphooxymethyl)pyrimidine</name>
        <dbReference type="ChEBI" id="CHEBI:57841"/>
    </ligand>
</feature>
<accession>F0SGN3</accession>
<dbReference type="GO" id="GO:0005737">
    <property type="term" value="C:cytoplasm"/>
    <property type="evidence" value="ECO:0007669"/>
    <property type="project" value="TreeGrafter"/>
</dbReference>
<evidence type="ECO:0000256" key="9">
    <source>
        <dbReference type="ARBA" id="ARBA00047883"/>
    </source>
</evidence>
<feature type="binding site" evidence="10">
    <location>
        <position position="208"/>
    </location>
    <ligand>
        <name>4-amino-2-methyl-5-(diphosphooxymethyl)pyrimidine</name>
        <dbReference type="ChEBI" id="CHEBI:57841"/>
    </ligand>
</feature>
<dbReference type="NCBIfam" id="NF002727">
    <property type="entry name" value="PRK02615.1"/>
    <property type="match status" value="1"/>
</dbReference>
<dbReference type="PANTHER" id="PTHR20857:SF15">
    <property type="entry name" value="THIAMINE-PHOSPHATE SYNTHASE"/>
    <property type="match status" value="1"/>
</dbReference>
<protein>
    <recommendedName>
        <fullName evidence="10">Thiamine-phosphate synthase</fullName>
        <shortName evidence="10">TP synthase</shortName>
        <shortName evidence="10">TPS</shortName>
        <ecNumber evidence="10">2.5.1.3</ecNumber>
    </recommendedName>
    <alternativeName>
        <fullName evidence="10">Thiamine-phosphate pyrophosphorylase</fullName>
        <shortName evidence="10">TMP pyrophosphorylase</shortName>
        <shortName evidence="10">TMP-PPase</shortName>
    </alternativeName>
</protein>
<feature type="binding site" evidence="10">
    <location>
        <position position="303"/>
    </location>
    <ligand>
        <name>2-[(2R,5Z)-2-carboxy-4-methylthiazol-5(2H)-ylidene]ethyl phosphate</name>
        <dbReference type="ChEBI" id="CHEBI:62899"/>
    </ligand>
</feature>
<dbReference type="Pfam" id="PF02581">
    <property type="entry name" value="TMP-TENI"/>
    <property type="match status" value="1"/>
</dbReference>
<keyword evidence="16" id="KW-1185">Reference proteome</keyword>
<evidence type="ECO:0000256" key="2">
    <source>
        <dbReference type="ARBA" id="ARBA00005165"/>
    </source>
</evidence>
<evidence type="ECO:0000256" key="5">
    <source>
        <dbReference type="ARBA" id="ARBA00022842"/>
    </source>
</evidence>
<evidence type="ECO:0000256" key="8">
    <source>
        <dbReference type="ARBA" id="ARBA00047851"/>
    </source>
</evidence>
<dbReference type="EC" id="2.5.1.3" evidence="10"/>
<dbReference type="STRING" id="756272.Plabr_4061"/>
<reference evidence="16" key="1">
    <citation type="submission" date="2011-02" db="EMBL/GenBank/DDBJ databases">
        <title>The complete genome of Planctomyces brasiliensis DSM 5305.</title>
        <authorList>
            <person name="Lucas S."/>
            <person name="Copeland A."/>
            <person name="Lapidus A."/>
            <person name="Bruce D."/>
            <person name="Goodwin L."/>
            <person name="Pitluck S."/>
            <person name="Kyrpides N."/>
            <person name="Mavromatis K."/>
            <person name="Pagani I."/>
            <person name="Ivanova N."/>
            <person name="Ovchinnikova G."/>
            <person name="Lu M."/>
            <person name="Detter J.C."/>
            <person name="Han C."/>
            <person name="Land M."/>
            <person name="Hauser L."/>
            <person name="Markowitz V."/>
            <person name="Cheng J.-F."/>
            <person name="Hugenholtz P."/>
            <person name="Woyke T."/>
            <person name="Wu D."/>
            <person name="Tindall B."/>
            <person name="Pomrenke H.G."/>
            <person name="Brambilla E."/>
            <person name="Klenk H.-P."/>
            <person name="Eisen J.A."/>
        </authorList>
    </citation>
    <scope>NUCLEOTIDE SEQUENCE [LARGE SCALE GENOMIC DNA]</scope>
    <source>
        <strain evidence="16">ATCC 49424 / DSM 5305 / JCM 21570 / NBRC 103401 / IFAM 1448</strain>
    </source>
</reference>
<dbReference type="PIRSF" id="PIRSF000512">
    <property type="entry name" value="TMP_PPase_Cyanobac_prd"/>
    <property type="match status" value="1"/>
</dbReference>
<dbReference type="CDD" id="cd00564">
    <property type="entry name" value="TMP_TenI"/>
    <property type="match status" value="1"/>
</dbReference>
<evidence type="ECO:0000256" key="4">
    <source>
        <dbReference type="ARBA" id="ARBA00022723"/>
    </source>
</evidence>
<keyword evidence="3 10" id="KW-0808">Transferase</keyword>
<dbReference type="HOGENOM" id="CLU_064900_0_0_0"/>
<dbReference type="Gene3D" id="3.20.20.70">
    <property type="entry name" value="Aldolase class I"/>
    <property type="match status" value="1"/>
</dbReference>
<dbReference type="InterPro" id="IPR036206">
    <property type="entry name" value="ThiamineP_synth_sf"/>
</dbReference>
<dbReference type="InterPro" id="IPR041397">
    <property type="entry name" value="ThiD2"/>
</dbReference>
<gene>
    <name evidence="10" type="primary">thiE</name>
    <name evidence="15" type="ordered locus">Plabr_4061</name>
</gene>
<evidence type="ECO:0000256" key="7">
    <source>
        <dbReference type="ARBA" id="ARBA00047334"/>
    </source>
</evidence>
<dbReference type="GO" id="GO:0000287">
    <property type="term" value="F:magnesium ion binding"/>
    <property type="evidence" value="ECO:0007669"/>
    <property type="project" value="UniProtKB-UniRule"/>
</dbReference>
<feature type="domain" description="ThiD2" evidence="14">
    <location>
        <begin position="11"/>
        <end position="134"/>
    </location>
</feature>
<comment type="pathway">
    <text evidence="2 10 12">Cofactor biosynthesis; thiamine diphosphate biosynthesis; thiamine phosphate from 4-amino-2-methyl-5-diphosphomethylpyrimidine and 4-methyl-5-(2-phosphoethyl)-thiazole: step 1/1.</text>
</comment>
<evidence type="ECO:0000259" key="13">
    <source>
        <dbReference type="Pfam" id="PF02581"/>
    </source>
</evidence>
<dbReference type="InterPro" id="IPR013785">
    <property type="entry name" value="Aldolase_TIM"/>
</dbReference>